<feature type="region of interest" description="Disordered" evidence="1">
    <location>
        <begin position="1"/>
        <end position="25"/>
    </location>
</feature>
<accession>A0A0A9GZ63</accession>
<name>A0A0A9GZ63_ARUDO</name>
<reference evidence="2" key="1">
    <citation type="submission" date="2014-09" db="EMBL/GenBank/DDBJ databases">
        <authorList>
            <person name="Magalhaes I.L.F."/>
            <person name="Oliveira U."/>
            <person name="Santos F.R."/>
            <person name="Vidigal T.H.D.A."/>
            <person name="Brescovit A.D."/>
            <person name="Santos A.J."/>
        </authorList>
    </citation>
    <scope>NUCLEOTIDE SEQUENCE</scope>
    <source>
        <tissue evidence="2">Shoot tissue taken approximately 20 cm above the soil surface</tissue>
    </source>
</reference>
<feature type="compositionally biased region" description="Polar residues" evidence="1">
    <location>
        <begin position="1"/>
        <end position="10"/>
    </location>
</feature>
<reference evidence="2" key="2">
    <citation type="journal article" date="2015" name="Data Brief">
        <title>Shoot transcriptome of the giant reed, Arundo donax.</title>
        <authorList>
            <person name="Barrero R.A."/>
            <person name="Guerrero F.D."/>
            <person name="Moolhuijzen P."/>
            <person name="Goolsby J.A."/>
            <person name="Tidwell J."/>
            <person name="Bellgard S.E."/>
            <person name="Bellgard M.I."/>
        </authorList>
    </citation>
    <scope>NUCLEOTIDE SEQUENCE</scope>
    <source>
        <tissue evidence="2">Shoot tissue taken approximately 20 cm above the soil surface</tissue>
    </source>
</reference>
<organism evidence="2">
    <name type="scientific">Arundo donax</name>
    <name type="common">Giant reed</name>
    <name type="synonym">Donax arundinaceus</name>
    <dbReference type="NCBI Taxonomy" id="35708"/>
    <lineage>
        <taxon>Eukaryota</taxon>
        <taxon>Viridiplantae</taxon>
        <taxon>Streptophyta</taxon>
        <taxon>Embryophyta</taxon>
        <taxon>Tracheophyta</taxon>
        <taxon>Spermatophyta</taxon>
        <taxon>Magnoliopsida</taxon>
        <taxon>Liliopsida</taxon>
        <taxon>Poales</taxon>
        <taxon>Poaceae</taxon>
        <taxon>PACMAD clade</taxon>
        <taxon>Arundinoideae</taxon>
        <taxon>Arundineae</taxon>
        <taxon>Arundo</taxon>
    </lineage>
</organism>
<dbReference type="AlphaFoldDB" id="A0A0A9GZ63"/>
<evidence type="ECO:0000313" key="2">
    <source>
        <dbReference type="EMBL" id="JAE27876.1"/>
    </source>
</evidence>
<protein>
    <submittedName>
        <fullName evidence="2">Uncharacterized protein</fullName>
    </submittedName>
</protein>
<feature type="compositionally biased region" description="Basic residues" evidence="1">
    <location>
        <begin position="12"/>
        <end position="25"/>
    </location>
</feature>
<proteinExistence type="predicted"/>
<evidence type="ECO:0000256" key="1">
    <source>
        <dbReference type="SAM" id="MobiDB-lite"/>
    </source>
</evidence>
<sequence>MPTMSGSIHTSGVRRARARRQHKGM</sequence>
<dbReference type="EMBL" id="GBRH01170020">
    <property type="protein sequence ID" value="JAE27876.1"/>
    <property type="molecule type" value="Transcribed_RNA"/>
</dbReference>